<comment type="similarity">
    <text evidence="1 2">Belongs to the anti-sigma-factor antagonist family.</text>
</comment>
<sequence>MTVVTIVGEIDVYTAPLLREALVELINHRHFQLLLDMSEVDFLDSTGTGVLVGALKRTRAHGGLIGVVNPPPRILKALRISGLTKVIPLFSSVAKGEELLPRLIAALERRRGDATPAQQIA</sequence>
<dbReference type="PROSITE" id="PS50801">
    <property type="entry name" value="STAS"/>
    <property type="match status" value="1"/>
</dbReference>
<accession>A0ABS1N0X9</accession>
<comment type="caution">
    <text evidence="4">The sequence shown here is derived from an EMBL/GenBank/DDBJ whole genome shotgun (WGS) entry which is preliminary data.</text>
</comment>
<dbReference type="CDD" id="cd07043">
    <property type="entry name" value="STAS_anti-anti-sigma_factors"/>
    <property type="match status" value="1"/>
</dbReference>
<dbReference type="SUPFAM" id="SSF52091">
    <property type="entry name" value="SpoIIaa-like"/>
    <property type="match status" value="1"/>
</dbReference>
<evidence type="ECO:0000256" key="2">
    <source>
        <dbReference type="RuleBase" id="RU003749"/>
    </source>
</evidence>
<evidence type="ECO:0000313" key="4">
    <source>
        <dbReference type="EMBL" id="MBL1093581.1"/>
    </source>
</evidence>
<dbReference type="InterPro" id="IPR003658">
    <property type="entry name" value="Anti-sigma_ant"/>
</dbReference>
<dbReference type="NCBIfam" id="TIGR00377">
    <property type="entry name" value="ant_ant_sig"/>
    <property type="match status" value="1"/>
</dbReference>
<dbReference type="PANTHER" id="PTHR33495">
    <property type="entry name" value="ANTI-SIGMA FACTOR ANTAGONIST TM_1081-RELATED-RELATED"/>
    <property type="match status" value="1"/>
</dbReference>
<reference evidence="4 5" key="1">
    <citation type="submission" date="2021-01" db="EMBL/GenBank/DDBJ databases">
        <title>WGS of actinomycetes isolated from Thailand.</title>
        <authorList>
            <person name="Thawai C."/>
        </authorList>
    </citation>
    <scope>NUCLEOTIDE SEQUENCE [LARGE SCALE GENOMIC DNA]</scope>
    <source>
        <strain evidence="4 5">CH9-7</strain>
    </source>
</reference>
<evidence type="ECO:0000313" key="5">
    <source>
        <dbReference type="Proteomes" id="UP000629371"/>
    </source>
</evidence>
<feature type="domain" description="STAS" evidence="3">
    <location>
        <begin position="1"/>
        <end position="100"/>
    </location>
</feature>
<organism evidence="4 5">
    <name type="scientific">Streptomyces siderophoricus</name>
    <dbReference type="NCBI Taxonomy" id="2802281"/>
    <lineage>
        <taxon>Bacteria</taxon>
        <taxon>Bacillati</taxon>
        <taxon>Actinomycetota</taxon>
        <taxon>Actinomycetes</taxon>
        <taxon>Kitasatosporales</taxon>
        <taxon>Streptomycetaceae</taxon>
        <taxon>Streptomyces</taxon>
    </lineage>
</organism>
<keyword evidence="5" id="KW-1185">Reference proteome</keyword>
<dbReference type="PANTHER" id="PTHR33495:SF2">
    <property type="entry name" value="ANTI-SIGMA FACTOR ANTAGONIST TM_1081-RELATED"/>
    <property type="match status" value="1"/>
</dbReference>
<dbReference type="Proteomes" id="UP000629371">
    <property type="component" value="Unassembled WGS sequence"/>
</dbReference>
<evidence type="ECO:0000259" key="3">
    <source>
        <dbReference type="PROSITE" id="PS50801"/>
    </source>
</evidence>
<protein>
    <recommendedName>
        <fullName evidence="2">Anti-sigma factor antagonist</fullName>
    </recommendedName>
</protein>
<proteinExistence type="inferred from homology"/>
<dbReference type="InterPro" id="IPR002645">
    <property type="entry name" value="STAS_dom"/>
</dbReference>
<dbReference type="InterPro" id="IPR036513">
    <property type="entry name" value="STAS_dom_sf"/>
</dbReference>
<dbReference type="Pfam" id="PF01740">
    <property type="entry name" value="STAS"/>
    <property type="match status" value="1"/>
</dbReference>
<name>A0ABS1N0X9_9ACTN</name>
<dbReference type="Gene3D" id="3.30.750.24">
    <property type="entry name" value="STAS domain"/>
    <property type="match status" value="1"/>
</dbReference>
<gene>
    <name evidence="4" type="ORF">JK360_30410</name>
</gene>
<dbReference type="EMBL" id="JAERRI010000021">
    <property type="protein sequence ID" value="MBL1093581.1"/>
    <property type="molecule type" value="Genomic_DNA"/>
</dbReference>
<evidence type="ECO:0000256" key="1">
    <source>
        <dbReference type="ARBA" id="ARBA00009013"/>
    </source>
</evidence>